<keyword evidence="3" id="KW-1185">Reference proteome</keyword>
<dbReference type="EMBL" id="BMEC01000002">
    <property type="protein sequence ID" value="GGC23982.1"/>
    <property type="molecule type" value="Genomic_DNA"/>
</dbReference>
<accession>A0ABQ1LHX9</accession>
<organism evidence="2 3">
    <name type="scientific">Marivirga lumbricoides</name>
    <dbReference type="NCBI Taxonomy" id="1046115"/>
    <lineage>
        <taxon>Bacteria</taxon>
        <taxon>Pseudomonadati</taxon>
        <taxon>Bacteroidota</taxon>
        <taxon>Cytophagia</taxon>
        <taxon>Cytophagales</taxon>
        <taxon>Marivirgaceae</taxon>
        <taxon>Marivirga</taxon>
    </lineage>
</organism>
<feature type="transmembrane region" description="Helical" evidence="1">
    <location>
        <begin position="166"/>
        <end position="187"/>
    </location>
</feature>
<sequence length="199" mass="23127">MFSFDRNNYSYSEEYLRYQNTILEREIEHYSDYSILEELLDQKNDSILNSKVENYQVNTVINVGVFSLKVKKRSDMTRPVDRGHEGYEAKTIDITRLTKPNEIIGSFNIIDEPIKKAIEIKLIHRNEIISMIKNPINYVQFKDVWLECTTAFLLSNIKPISSTAQLFQIIQVFILFVTATIFGNSLGSSKHFSITKKNT</sequence>
<proteinExistence type="predicted"/>
<evidence type="ECO:0000313" key="3">
    <source>
        <dbReference type="Proteomes" id="UP000636010"/>
    </source>
</evidence>
<evidence type="ECO:0000313" key="2">
    <source>
        <dbReference type="EMBL" id="GGC23982.1"/>
    </source>
</evidence>
<comment type="caution">
    <text evidence="2">The sequence shown here is derived from an EMBL/GenBank/DDBJ whole genome shotgun (WGS) entry which is preliminary data.</text>
</comment>
<dbReference type="Proteomes" id="UP000636010">
    <property type="component" value="Unassembled WGS sequence"/>
</dbReference>
<gene>
    <name evidence="2" type="ORF">GCM10011506_06490</name>
</gene>
<evidence type="ECO:0000256" key="1">
    <source>
        <dbReference type="SAM" id="Phobius"/>
    </source>
</evidence>
<keyword evidence="1" id="KW-0472">Membrane</keyword>
<protein>
    <submittedName>
        <fullName evidence="2">Uncharacterized protein</fullName>
    </submittedName>
</protein>
<reference evidence="3" key="1">
    <citation type="journal article" date="2019" name="Int. J. Syst. Evol. Microbiol.">
        <title>The Global Catalogue of Microorganisms (GCM) 10K type strain sequencing project: providing services to taxonomists for standard genome sequencing and annotation.</title>
        <authorList>
            <consortium name="The Broad Institute Genomics Platform"/>
            <consortium name="The Broad Institute Genome Sequencing Center for Infectious Disease"/>
            <person name="Wu L."/>
            <person name="Ma J."/>
        </authorList>
    </citation>
    <scope>NUCLEOTIDE SEQUENCE [LARGE SCALE GENOMIC DNA]</scope>
    <source>
        <strain evidence="3">CGMCC 1.10832</strain>
    </source>
</reference>
<keyword evidence="1" id="KW-0812">Transmembrane</keyword>
<keyword evidence="1" id="KW-1133">Transmembrane helix</keyword>
<name>A0ABQ1LHX9_9BACT</name>